<dbReference type="InterPro" id="IPR005532">
    <property type="entry name" value="SUMF_dom"/>
</dbReference>
<dbReference type="PROSITE" id="PS51257">
    <property type="entry name" value="PROKAR_LIPOPROTEIN"/>
    <property type="match status" value="1"/>
</dbReference>
<dbReference type="Gene3D" id="3.90.1580.10">
    <property type="entry name" value="paralog of FGE (formylglycine-generating enzyme)"/>
    <property type="match status" value="1"/>
</dbReference>
<dbReference type="SUPFAM" id="SSF56436">
    <property type="entry name" value="C-type lectin-like"/>
    <property type="match status" value="1"/>
</dbReference>
<dbReference type="EMBL" id="SMGD01000004">
    <property type="protein sequence ID" value="TCK62717.1"/>
    <property type="molecule type" value="Genomic_DNA"/>
</dbReference>
<dbReference type="InterPro" id="IPR051043">
    <property type="entry name" value="Sulfatase_Mod_Factor_Kinase"/>
</dbReference>
<dbReference type="Pfam" id="PF03781">
    <property type="entry name" value="FGE-sulfatase"/>
    <property type="match status" value="1"/>
</dbReference>
<accession>A0A4R1KEZ0</accession>
<name>A0A4R1KEZ0_9GAMM</name>
<reference evidence="2 3" key="1">
    <citation type="submission" date="2019-03" db="EMBL/GenBank/DDBJ databases">
        <title>Genomic Encyclopedia of Type Strains, Phase IV (KMG-IV): sequencing the most valuable type-strain genomes for metagenomic binning, comparative biology and taxonomic classification.</title>
        <authorList>
            <person name="Goeker M."/>
        </authorList>
    </citation>
    <scope>NUCLEOTIDE SEQUENCE [LARGE SCALE GENOMIC DNA]</scope>
    <source>
        <strain evidence="2 3">DSM 18577</strain>
    </source>
</reference>
<dbReference type="Proteomes" id="UP000295565">
    <property type="component" value="Unassembled WGS sequence"/>
</dbReference>
<evidence type="ECO:0000313" key="3">
    <source>
        <dbReference type="Proteomes" id="UP000295565"/>
    </source>
</evidence>
<dbReference type="RefSeq" id="WP_131911256.1">
    <property type="nucleotide sequence ID" value="NZ_OU594967.1"/>
</dbReference>
<sequence>MPWSKWGLSTCVLMILSGCQPWYQGVDSKTLSEQKVQAMAQRIDQLYPNLDGDEKQQILGVALRAMDNMLRVKGGSFEMGDFGMKCRVADTNRLNWDPNDHPCLTSPSSQPHGAMYVHPVTLTTYYLSKYKTTFRDFEILRKAHDKPLALGKGYHVKRNTYDYKGFMSRHGKNAAYTKTWQSTKDYWHWLGHITDEPFDLPTEAQWEYAARSRGKHYYFATNNNYLQYANDHYRNPKTGRWVTFDESSANTSSNPSNVDRYPPNPFGFYDMQSVVAEWVNDWYAKDYYKVSPVKNPTGPSHGQYKVTRGGGNMPTFGRSPEKLTLPFYSELNSFRCAIQSSQL</sequence>
<evidence type="ECO:0000313" key="2">
    <source>
        <dbReference type="EMBL" id="TCK62717.1"/>
    </source>
</evidence>
<dbReference type="PANTHER" id="PTHR23150:SF19">
    <property type="entry name" value="FORMYLGLYCINE-GENERATING ENZYME"/>
    <property type="match status" value="1"/>
</dbReference>
<evidence type="ECO:0000259" key="1">
    <source>
        <dbReference type="Pfam" id="PF03781"/>
    </source>
</evidence>
<comment type="caution">
    <text evidence="2">The sequence shown here is derived from an EMBL/GenBank/DDBJ whole genome shotgun (WGS) entry which is preliminary data.</text>
</comment>
<dbReference type="InterPro" id="IPR016187">
    <property type="entry name" value="CTDL_fold"/>
</dbReference>
<dbReference type="PANTHER" id="PTHR23150">
    <property type="entry name" value="SULFATASE MODIFYING FACTOR 1, 2"/>
    <property type="match status" value="1"/>
</dbReference>
<dbReference type="GO" id="GO:0120147">
    <property type="term" value="F:formylglycine-generating oxidase activity"/>
    <property type="evidence" value="ECO:0007669"/>
    <property type="project" value="TreeGrafter"/>
</dbReference>
<dbReference type="AlphaFoldDB" id="A0A4R1KEZ0"/>
<proteinExistence type="predicted"/>
<dbReference type="InterPro" id="IPR042095">
    <property type="entry name" value="SUMF_sf"/>
</dbReference>
<protein>
    <submittedName>
        <fullName evidence="2">Formylglycine-generating enzyme required for sulfatase activity</fullName>
    </submittedName>
</protein>
<gene>
    <name evidence="2" type="ORF">EV690_0383</name>
</gene>
<organism evidence="2 3">
    <name type="scientific">Celerinatantimonas diazotrophica</name>
    <dbReference type="NCBI Taxonomy" id="412034"/>
    <lineage>
        <taxon>Bacteria</taxon>
        <taxon>Pseudomonadati</taxon>
        <taxon>Pseudomonadota</taxon>
        <taxon>Gammaproteobacteria</taxon>
        <taxon>Celerinatantimonadaceae</taxon>
        <taxon>Celerinatantimonas</taxon>
    </lineage>
</organism>
<dbReference type="OrthoDB" id="9768004at2"/>
<keyword evidence="3" id="KW-1185">Reference proteome</keyword>
<feature type="domain" description="Sulfatase-modifying factor enzyme-like" evidence="1">
    <location>
        <begin position="67"/>
        <end position="314"/>
    </location>
</feature>